<keyword evidence="4 6" id="KW-1133">Transmembrane helix</keyword>
<feature type="transmembrane region" description="Helical" evidence="6">
    <location>
        <begin position="148"/>
        <end position="169"/>
    </location>
</feature>
<dbReference type="InterPro" id="IPR011701">
    <property type="entry name" value="MFS"/>
</dbReference>
<feature type="transmembrane region" description="Helical" evidence="6">
    <location>
        <begin position="391"/>
        <end position="410"/>
    </location>
</feature>
<protein>
    <submittedName>
        <fullName evidence="8">MFS transporter</fullName>
    </submittedName>
</protein>
<keyword evidence="3 6" id="KW-0812">Transmembrane</keyword>
<dbReference type="InterPro" id="IPR020846">
    <property type="entry name" value="MFS_dom"/>
</dbReference>
<dbReference type="AlphaFoldDB" id="A0A844E023"/>
<feature type="transmembrane region" description="Helical" evidence="6">
    <location>
        <begin position="109"/>
        <end position="136"/>
    </location>
</feature>
<dbReference type="Proteomes" id="UP000431304">
    <property type="component" value="Unassembled WGS sequence"/>
</dbReference>
<dbReference type="Pfam" id="PF07690">
    <property type="entry name" value="MFS_1"/>
    <property type="match status" value="1"/>
</dbReference>
<feature type="domain" description="Major facilitator superfamily (MFS) profile" evidence="7">
    <location>
        <begin position="19"/>
        <end position="414"/>
    </location>
</feature>
<comment type="caution">
    <text evidence="8">The sequence shown here is derived from an EMBL/GenBank/DDBJ whole genome shotgun (WGS) entry which is preliminary data.</text>
</comment>
<dbReference type="SUPFAM" id="SSF103473">
    <property type="entry name" value="MFS general substrate transporter"/>
    <property type="match status" value="1"/>
</dbReference>
<feature type="transmembrane region" description="Helical" evidence="6">
    <location>
        <begin position="273"/>
        <end position="291"/>
    </location>
</feature>
<accession>A0A844E023</accession>
<feature type="transmembrane region" description="Helical" evidence="6">
    <location>
        <begin position="175"/>
        <end position="193"/>
    </location>
</feature>
<feature type="transmembrane region" description="Helical" evidence="6">
    <location>
        <begin position="238"/>
        <end position="261"/>
    </location>
</feature>
<comment type="subcellular location">
    <subcellularLocation>
        <location evidence="1">Cell membrane</location>
        <topology evidence="1">Multi-pass membrane protein</topology>
    </subcellularLocation>
</comment>
<evidence type="ECO:0000256" key="6">
    <source>
        <dbReference type="SAM" id="Phobius"/>
    </source>
</evidence>
<evidence type="ECO:0000256" key="4">
    <source>
        <dbReference type="ARBA" id="ARBA00022989"/>
    </source>
</evidence>
<evidence type="ECO:0000313" key="8">
    <source>
        <dbReference type="EMBL" id="MSD15346.1"/>
    </source>
</evidence>
<evidence type="ECO:0000256" key="1">
    <source>
        <dbReference type="ARBA" id="ARBA00004651"/>
    </source>
</evidence>
<keyword evidence="5 6" id="KW-0472">Membrane</keyword>
<evidence type="ECO:0000256" key="3">
    <source>
        <dbReference type="ARBA" id="ARBA00022692"/>
    </source>
</evidence>
<feature type="transmembrane region" description="Helical" evidence="6">
    <location>
        <begin position="363"/>
        <end position="385"/>
    </location>
</feature>
<dbReference type="PANTHER" id="PTHR11360">
    <property type="entry name" value="MONOCARBOXYLATE TRANSPORTER"/>
    <property type="match status" value="1"/>
</dbReference>
<keyword evidence="2" id="KW-0813">Transport</keyword>
<proteinExistence type="predicted"/>
<organism evidence="8 9">
    <name type="scientific">Eubacterium ramulus</name>
    <dbReference type="NCBI Taxonomy" id="39490"/>
    <lineage>
        <taxon>Bacteria</taxon>
        <taxon>Bacillati</taxon>
        <taxon>Bacillota</taxon>
        <taxon>Clostridia</taxon>
        <taxon>Eubacteriales</taxon>
        <taxon>Eubacteriaceae</taxon>
        <taxon>Eubacterium</taxon>
    </lineage>
</organism>
<dbReference type="Gene3D" id="1.20.1250.20">
    <property type="entry name" value="MFS general substrate transporter like domains"/>
    <property type="match status" value="2"/>
</dbReference>
<dbReference type="RefSeq" id="WP_154314354.1">
    <property type="nucleotide sequence ID" value="NZ_WKRA01000005.1"/>
</dbReference>
<dbReference type="InterPro" id="IPR050327">
    <property type="entry name" value="Proton-linked_MCT"/>
</dbReference>
<evidence type="ECO:0000259" key="7">
    <source>
        <dbReference type="PROSITE" id="PS50850"/>
    </source>
</evidence>
<feature type="transmembrane region" description="Helical" evidence="6">
    <location>
        <begin position="50"/>
        <end position="72"/>
    </location>
</feature>
<dbReference type="PROSITE" id="PS50850">
    <property type="entry name" value="MFS"/>
    <property type="match status" value="1"/>
</dbReference>
<reference evidence="8 9" key="1">
    <citation type="journal article" date="2019" name="Nat. Med.">
        <title>A library of human gut bacterial isolates paired with longitudinal multiomics data enables mechanistic microbiome research.</title>
        <authorList>
            <person name="Poyet M."/>
            <person name="Groussin M."/>
            <person name="Gibbons S.M."/>
            <person name="Avila-Pacheco J."/>
            <person name="Jiang X."/>
            <person name="Kearney S.M."/>
            <person name="Perrotta A.R."/>
            <person name="Berdy B."/>
            <person name="Zhao S."/>
            <person name="Lieberman T.D."/>
            <person name="Swanson P.K."/>
            <person name="Smith M."/>
            <person name="Roesemann S."/>
            <person name="Alexander J.E."/>
            <person name="Rich S.A."/>
            <person name="Livny J."/>
            <person name="Vlamakis H."/>
            <person name="Clish C."/>
            <person name="Bullock K."/>
            <person name="Deik A."/>
            <person name="Scott J."/>
            <person name="Pierce K.A."/>
            <person name="Xavier R.J."/>
            <person name="Alm E.J."/>
        </authorList>
    </citation>
    <scope>NUCLEOTIDE SEQUENCE [LARGE SCALE GENOMIC DNA]</scope>
    <source>
        <strain evidence="8 9">BIOML-A3</strain>
    </source>
</reference>
<evidence type="ECO:0000256" key="5">
    <source>
        <dbReference type="ARBA" id="ARBA00023136"/>
    </source>
</evidence>
<name>A0A844E023_EUBRA</name>
<dbReference type="GO" id="GO:0022857">
    <property type="term" value="F:transmembrane transporter activity"/>
    <property type="evidence" value="ECO:0007669"/>
    <property type="project" value="InterPro"/>
</dbReference>
<feature type="transmembrane region" description="Helical" evidence="6">
    <location>
        <begin position="326"/>
        <end position="351"/>
    </location>
</feature>
<dbReference type="EMBL" id="WKRA01000005">
    <property type="protein sequence ID" value="MSD15346.1"/>
    <property type="molecule type" value="Genomic_DNA"/>
</dbReference>
<evidence type="ECO:0000256" key="2">
    <source>
        <dbReference type="ARBA" id="ARBA00022448"/>
    </source>
</evidence>
<dbReference type="GO" id="GO:0005886">
    <property type="term" value="C:plasma membrane"/>
    <property type="evidence" value="ECO:0007669"/>
    <property type="project" value="UniProtKB-SubCell"/>
</dbReference>
<feature type="transmembrane region" description="Helical" evidence="6">
    <location>
        <begin position="12"/>
        <end position="30"/>
    </location>
</feature>
<gene>
    <name evidence="8" type="ORF">GKE72_04535</name>
</gene>
<sequence>MKKGNKNELFNFGKGWGTIIFCLLMFWFYAGMVNDSSNVVAPAVAEKLGIPAGNVLNMGTVAAMVGVIFFFVMGAVNRKIGPRVTSFICLILGGVGYFGMGHANSLAQYAISLCICTIGCMSAGYISGGAFVAQWFPKKKGIVMGYTTMGHNMSTGFFVPLITMLVARMGVTNAVVFPVILIVILAFVGLVFMRNTPQERGINPDNVSDEEYRNEYFNEEIDEDGGWTVKKLFSKKTFWLVAVASGGFQFVSTIIITQLVVRNQEVGFTQAQALTIMTILAFAGIVGSWIIGAMDQKLGTKKTMIFFGIWYAVALLLEVTEKRPLVIVFLIMFALALGGSANFTTSLPAAVFGRHGFKKVNSVLFPIQALVSSFGFCVNGNVLNATGNLRMSYVIAAIASIVVVVIVLFINEHQYNRDFMTESEAEAFTKELQK</sequence>
<feature type="transmembrane region" description="Helical" evidence="6">
    <location>
        <begin position="84"/>
        <end position="103"/>
    </location>
</feature>
<dbReference type="PANTHER" id="PTHR11360:SF290">
    <property type="entry name" value="MONOCARBOXYLATE MFS PERMEASE"/>
    <property type="match status" value="1"/>
</dbReference>
<evidence type="ECO:0000313" key="9">
    <source>
        <dbReference type="Proteomes" id="UP000431304"/>
    </source>
</evidence>
<dbReference type="InterPro" id="IPR036259">
    <property type="entry name" value="MFS_trans_sf"/>
</dbReference>